<dbReference type="OrthoDB" id="1405469at2759"/>
<accession>D7G480</accession>
<proteinExistence type="predicted"/>
<feature type="compositionally biased region" description="Basic and acidic residues" evidence="1">
    <location>
        <begin position="241"/>
        <end position="254"/>
    </location>
</feature>
<dbReference type="InterPro" id="IPR011009">
    <property type="entry name" value="Kinase-like_dom_sf"/>
</dbReference>
<feature type="compositionally biased region" description="Low complexity" evidence="1">
    <location>
        <begin position="218"/>
        <end position="228"/>
    </location>
</feature>
<feature type="region of interest" description="Disordered" evidence="1">
    <location>
        <begin position="1"/>
        <end position="62"/>
    </location>
</feature>
<keyword evidence="4" id="KW-1185">Reference proteome</keyword>
<evidence type="ECO:0000313" key="4">
    <source>
        <dbReference type="Proteomes" id="UP000002630"/>
    </source>
</evidence>
<feature type="region of interest" description="Disordered" evidence="1">
    <location>
        <begin position="283"/>
        <end position="305"/>
    </location>
</feature>
<protein>
    <recommendedName>
        <fullName evidence="2">Protein kinase domain-containing protein</fullName>
    </recommendedName>
</protein>
<evidence type="ECO:0000313" key="3">
    <source>
        <dbReference type="EMBL" id="CBJ27095.1"/>
    </source>
</evidence>
<dbReference type="AlphaFoldDB" id="D7G480"/>
<organism evidence="3 4">
    <name type="scientific">Ectocarpus siliculosus</name>
    <name type="common">Brown alga</name>
    <name type="synonym">Conferva siliculosa</name>
    <dbReference type="NCBI Taxonomy" id="2880"/>
    <lineage>
        <taxon>Eukaryota</taxon>
        <taxon>Sar</taxon>
        <taxon>Stramenopiles</taxon>
        <taxon>Ochrophyta</taxon>
        <taxon>PX clade</taxon>
        <taxon>Phaeophyceae</taxon>
        <taxon>Ectocarpales</taxon>
        <taxon>Ectocarpaceae</taxon>
        <taxon>Ectocarpus</taxon>
    </lineage>
</organism>
<dbReference type="GO" id="GO:0005524">
    <property type="term" value="F:ATP binding"/>
    <property type="evidence" value="ECO:0007669"/>
    <property type="project" value="InterPro"/>
</dbReference>
<sequence length="449" mass="47886">MEAGNFVPRRDFGSANRKRLGVTGMPSCDTGTHADSVPGPQDSKRHRLGYGDQERDNGRIGSTTGTVCSTAKVSYEMVIPFSNYCVAGAPNTLAPELARAWEEETPLNFKRSDVFSVGLCMYRMLRPDSVIIDNGTGLEEKDPLEKTKGLTNQEAWPLPIFPENKGGCPFEVSQLCRGLLLADPYKRLAASEGQSIASNYVSRLEDADGKGQDAMQRSASASGSAGASRTRYQFESQRPTDTGEIHGRETRADHALARKHEGLGSVKNPKRGHSAAVPPIKSHSAVHGMAPPPSPAGGPLNDGCRRDRMLLFRGAGRINGERGGAEGAASNGAAAAGRSSSEEKQLPTEVDELVKSDRISQMREIFASAAPENLFKALDTKDWDVAAACAVFGDSTSGDSRPKLDVARASVPGASATGSRSGLFFGGVAQELRGLQGLDAWSFRRRSSM</sequence>
<evidence type="ECO:0000259" key="2">
    <source>
        <dbReference type="PROSITE" id="PS50011"/>
    </source>
</evidence>
<gene>
    <name evidence="3" type="ORF">Esi_0055_0046</name>
</gene>
<feature type="region of interest" description="Disordered" evidence="1">
    <location>
        <begin position="318"/>
        <end position="348"/>
    </location>
</feature>
<dbReference type="GO" id="GO:0004672">
    <property type="term" value="F:protein kinase activity"/>
    <property type="evidence" value="ECO:0007669"/>
    <property type="project" value="InterPro"/>
</dbReference>
<dbReference type="PROSITE" id="PS50011">
    <property type="entry name" value="PROTEIN_KINASE_DOM"/>
    <property type="match status" value="1"/>
</dbReference>
<dbReference type="Gene3D" id="1.10.510.10">
    <property type="entry name" value="Transferase(Phosphotransferase) domain 1"/>
    <property type="match status" value="1"/>
</dbReference>
<reference evidence="3 4" key="1">
    <citation type="journal article" date="2010" name="Nature">
        <title>The Ectocarpus genome and the independent evolution of multicellularity in brown algae.</title>
        <authorList>
            <person name="Cock J.M."/>
            <person name="Sterck L."/>
            <person name="Rouze P."/>
            <person name="Scornet D."/>
            <person name="Allen A.E."/>
            <person name="Amoutzias G."/>
            <person name="Anthouard V."/>
            <person name="Artiguenave F."/>
            <person name="Aury J.M."/>
            <person name="Badger J.H."/>
            <person name="Beszteri B."/>
            <person name="Billiau K."/>
            <person name="Bonnet E."/>
            <person name="Bothwell J.H."/>
            <person name="Bowler C."/>
            <person name="Boyen C."/>
            <person name="Brownlee C."/>
            <person name="Carrano C.J."/>
            <person name="Charrier B."/>
            <person name="Cho G.Y."/>
            <person name="Coelho S.M."/>
            <person name="Collen J."/>
            <person name="Corre E."/>
            <person name="Da Silva C."/>
            <person name="Delage L."/>
            <person name="Delaroque N."/>
            <person name="Dittami S.M."/>
            <person name="Doulbeau S."/>
            <person name="Elias M."/>
            <person name="Farnham G."/>
            <person name="Gachon C.M."/>
            <person name="Gschloessl B."/>
            <person name="Heesch S."/>
            <person name="Jabbari K."/>
            <person name="Jubin C."/>
            <person name="Kawai H."/>
            <person name="Kimura K."/>
            <person name="Kloareg B."/>
            <person name="Kupper F.C."/>
            <person name="Lang D."/>
            <person name="Le Bail A."/>
            <person name="Leblanc C."/>
            <person name="Lerouge P."/>
            <person name="Lohr M."/>
            <person name="Lopez P.J."/>
            <person name="Martens C."/>
            <person name="Maumus F."/>
            <person name="Michel G."/>
            <person name="Miranda-Saavedra D."/>
            <person name="Morales J."/>
            <person name="Moreau H."/>
            <person name="Motomura T."/>
            <person name="Nagasato C."/>
            <person name="Napoli C.A."/>
            <person name="Nelson D.R."/>
            <person name="Nyvall-Collen P."/>
            <person name="Peters A.F."/>
            <person name="Pommier C."/>
            <person name="Potin P."/>
            <person name="Poulain J."/>
            <person name="Quesneville H."/>
            <person name="Read B."/>
            <person name="Rensing S.A."/>
            <person name="Ritter A."/>
            <person name="Rousvoal S."/>
            <person name="Samanta M."/>
            <person name="Samson G."/>
            <person name="Schroeder D.C."/>
            <person name="Segurens B."/>
            <person name="Strittmatter M."/>
            <person name="Tonon T."/>
            <person name="Tregear J.W."/>
            <person name="Valentin K."/>
            <person name="von Dassow P."/>
            <person name="Yamagishi T."/>
            <person name="Van de Peer Y."/>
            <person name="Wincker P."/>
        </authorList>
    </citation>
    <scope>NUCLEOTIDE SEQUENCE [LARGE SCALE GENOMIC DNA]</scope>
    <source>
        <strain evidence="4">Ec32 / CCAP1310/4</strain>
    </source>
</reference>
<dbReference type="InterPro" id="IPR000719">
    <property type="entry name" value="Prot_kinase_dom"/>
</dbReference>
<feature type="domain" description="Protein kinase" evidence="2">
    <location>
        <begin position="1"/>
        <end position="201"/>
    </location>
</feature>
<dbReference type="InParanoid" id="D7G480"/>
<name>D7G480_ECTSI</name>
<dbReference type="EMBL" id="FN648763">
    <property type="protein sequence ID" value="CBJ27095.1"/>
    <property type="molecule type" value="Genomic_DNA"/>
</dbReference>
<feature type="region of interest" description="Disordered" evidence="1">
    <location>
        <begin position="207"/>
        <end position="254"/>
    </location>
</feature>
<evidence type="ECO:0000256" key="1">
    <source>
        <dbReference type="SAM" id="MobiDB-lite"/>
    </source>
</evidence>
<dbReference type="SUPFAM" id="SSF56112">
    <property type="entry name" value="Protein kinase-like (PK-like)"/>
    <property type="match status" value="1"/>
</dbReference>
<feature type="compositionally biased region" description="Low complexity" evidence="1">
    <location>
        <begin position="327"/>
        <end position="339"/>
    </location>
</feature>
<dbReference type="Proteomes" id="UP000002630">
    <property type="component" value="Linkage Group LG15"/>
</dbReference>
<dbReference type="EMBL" id="FN649740">
    <property type="protein sequence ID" value="CBJ27095.1"/>
    <property type="molecule type" value="Genomic_DNA"/>
</dbReference>
<feature type="compositionally biased region" description="Polar residues" evidence="1">
    <location>
        <begin position="230"/>
        <end position="240"/>
    </location>
</feature>